<keyword evidence="2" id="KW-0378">Hydrolase</keyword>
<feature type="region of interest" description="Disordered" evidence="1">
    <location>
        <begin position="69"/>
        <end position="157"/>
    </location>
</feature>
<dbReference type="InterPro" id="IPR046521">
    <property type="entry name" value="DUF6698"/>
</dbReference>
<organism evidence="2">
    <name type="scientific">Ganoderma boninense</name>
    <dbReference type="NCBI Taxonomy" id="34458"/>
    <lineage>
        <taxon>Eukaryota</taxon>
        <taxon>Fungi</taxon>
        <taxon>Dikarya</taxon>
        <taxon>Basidiomycota</taxon>
        <taxon>Agaricomycotina</taxon>
        <taxon>Agaricomycetes</taxon>
        <taxon>Polyporales</taxon>
        <taxon>Polyporaceae</taxon>
        <taxon>Ganoderma</taxon>
    </lineage>
</organism>
<dbReference type="EC" id="3.1.1.81" evidence="2"/>
<evidence type="ECO:0000313" key="2">
    <source>
        <dbReference type="EMBL" id="VWP01484.1"/>
    </source>
</evidence>
<dbReference type="Pfam" id="PF20414">
    <property type="entry name" value="DUF6698"/>
    <property type="match status" value="1"/>
</dbReference>
<feature type="compositionally biased region" description="Low complexity" evidence="1">
    <location>
        <begin position="83"/>
        <end position="93"/>
    </location>
</feature>
<accession>A0A5K1K5F3</accession>
<feature type="compositionally biased region" description="Low complexity" evidence="1">
    <location>
        <begin position="516"/>
        <end position="532"/>
    </location>
</feature>
<dbReference type="AlphaFoldDB" id="A0A5K1K5F3"/>
<feature type="region of interest" description="Disordered" evidence="1">
    <location>
        <begin position="498"/>
        <end position="532"/>
    </location>
</feature>
<reference evidence="2" key="1">
    <citation type="submission" date="2019-10" db="EMBL/GenBank/DDBJ databases">
        <authorList>
            <person name="Nor Muhammad N."/>
        </authorList>
    </citation>
    <scope>NUCLEOTIDE SEQUENCE</scope>
</reference>
<protein>
    <submittedName>
        <fullName evidence="2">N-acyl homoserine lactonase (AHL-lactonase) (Acyl-homoserine lactonase) (EC)</fullName>
        <ecNumber evidence="2">3.1.1.81</ecNumber>
    </submittedName>
</protein>
<feature type="region of interest" description="Disordered" evidence="1">
    <location>
        <begin position="1"/>
        <end position="46"/>
    </location>
</feature>
<sequence>MVRGPRKPSRPALKSRSPALKFPQRPSFPPHKKACNTIPPSPTSPPSLAIYAQLDLVISLIPHLSLAMAPAPQKTRPTAQQSGTTKTGKPKTTAQQASGADSAMAKKRSIENAPIGDVALKRRRALAAAGAPPPDPDNDPQGGATEEDDDSDGVRPKDPVWAAAMWNLDATSSEVSRQTRGIQKPYKQARGLARQLSEYLDPTQILTYGVSFHFEDAADRPGCTSLECNDDVVAEVVWPQFLKYMPELEAHLDYLADNPPLIAIIGAFISAVAMKVRSDDLGRLNDRIVALCDIDDEKHILAVKDNRGWQDARTGRLLCPLRYLPKFEADPARFCTHVRNRLVRIFSTDYPSFLYDLSLVDQSDAKLGLLRGAALVNCYKSIMMGKSSVYNATGRAPRGQKSVATEYNIESVNLHNIIYVSLLARSALSDQEWTDVYGKFWKAENVVFSIMEIAFNFPEWHADLIRWWNRQIFGDDNELDSDTEREMMGSAFYTIMAQKNGDNNDNNNDNDDNDNNEASASGSSGAMEAASE</sequence>
<dbReference type="EMBL" id="LR729409">
    <property type="protein sequence ID" value="VWP01484.1"/>
    <property type="molecule type" value="Genomic_DNA"/>
</dbReference>
<name>A0A5K1K5F3_9APHY</name>
<evidence type="ECO:0000256" key="1">
    <source>
        <dbReference type="SAM" id="MobiDB-lite"/>
    </source>
</evidence>
<dbReference type="GO" id="GO:0102007">
    <property type="term" value="F:acyl-L-homoserine-lactone lactonohydrolase activity"/>
    <property type="evidence" value="ECO:0007669"/>
    <property type="project" value="UniProtKB-EC"/>
</dbReference>
<gene>
    <name evidence="2" type="primary">Q9L8R8</name>
</gene>
<proteinExistence type="predicted"/>